<evidence type="ECO:0000256" key="1">
    <source>
        <dbReference type="SAM" id="MobiDB-lite"/>
    </source>
</evidence>
<feature type="compositionally biased region" description="Polar residues" evidence="1">
    <location>
        <begin position="81"/>
        <end position="100"/>
    </location>
</feature>
<protein>
    <submittedName>
        <fullName evidence="2">Uncharacterized protein</fullName>
    </submittedName>
</protein>
<proteinExistence type="predicted"/>
<keyword evidence="3" id="KW-1185">Reference proteome</keyword>
<reference evidence="2 3" key="1">
    <citation type="journal article" date="2019" name="Sci. Rep.">
        <title>Orb-weaving spider Araneus ventricosus genome elucidates the spidroin gene catalogue.</title>
        <authorList>
            <person name="Kono N."/>
            <person name="Nakamura H."/>
            <person name="Ohtoshi R."/>
            <person name="Moran D.A.P."/>
            <person name="Shinohara A."/>
            <person name="Yoshida Y."/>
            <person name="Fujiwara M."/>
            <person name="Mori M."/>
            <person name="Tomita M."/>
            <person name="Arakawa K."/>
        </authorList>
    </citation>
    <scope>NUCLEOTIDE SEQUENCE [LARGE SCALE GENOMIC DNA]</scope>
</reference>
<gene>
    <name evidence="2" type="ORF">AVEN_174459_1</name>
</gene>
<feature type="region of interest" description="Disordered" evidence="1">
    <location>
        <begin position="66"/>
        <end position="100"/>
    </location>
</feature>
<dbReference type="Proteomes" id="UP000499080">
    <property type="component" value="Unassembled WGS sequence"/>
</dbReference>
<dbReference type="AlphaFoldDB" id="A0A4Y2SLQ2"/>
<name>A0A4Y2SLQ2_ARAVE</name>
<sequence length="100" mass="11325">MTNFFFAFRNVHQLKRDATNEGRKDWHYSISWEWYHPSCSAYFQCNAQNADNPVVNVIKKFRRTGSVAGASRTGRSKTATDEGTSTQVLTAMTRSPTKGT</sequence>
<evidence type="ECO:0000313" key="2">
    <source>
        <dbReference type="EMBL" id="GBN88841.1"/>
    </source>
</evidence>
<organism evidence="2 3">
    <name type="scientific">Araneus ventricosus</name>
    <name type="common">Orbweaver spider</name>
    <name type="synonym">Epeira ventricosa</name>
    <dbReference type="NCBI Taxonomy" id="182803"/>
    <lineage>
        <taxon>Eukaryota</taxon>
        <taxon>Metazoa</taxon>
        <taxon>Ecdysozoa</taxon>
        <taxon>Arthropoda</taxon>
        <taxon>Chelicerata</taxon>
        <taxon>Arachnida</taxon>
        <taxon>Araneae</taxon>
        <taxon>Araneomorphae</taxon>
        <taxon>Entelegynae</taxon>
        <taxon>Araneoidea</taxon>
        <taxon>Araneidae</taxon>
        <taxon>Araneus</taxon>
    </lineage>
</organism>
<dbReference type="EMBL" id="BGPR01022494">
    <property type="protein sequence ID" value="GBN88841.1"/>
    <property type="molecule type" value="Genomic_DNA"/>
</dbReference>
<comment type="caution">
    <text evidence="2">The sequence shown here is derived from an EMBL/GenBank/DDBJ whole genome shotgun (WGS) entry which is preliminary data.</text>
</comment>
<evidence type="ECO:0000313" key="3">
    <source>
        <dbReference type="Proteomes" id="UP000499080"/>
    </source>
</evidence>
<accession>A0A4Y2SLQ2</accession>